<evidence type="ECO:0000313" key="2">
    <source>
        <dbReference type="EMBL" id="KNC82430.1"/>
    </source>
</evidence>
<dbReference type="GeneID" id="25905784"/>
<proteinExistence type="predicted"/>
<feature type="compositionally biased region" description="Polar residues" evidence="1">
    <location>
        <begin position="1540"/>
        <end position="1551"/>
    </location>
</feature>
<feature type="compositionally biased region" description="Polar residues" evidence="1">
    <location>
        <begin position="1308"/>
        <end position="1321"/>
    </location>
</feature>
<gene>
    <name evidence="2" type="ORF">SARC_05280</name>
</gene>
<feature type="region of interest" description="Disordered" evidence="1">
    <location>
        <begin position="1540"/>
        <end position="1632"/>
    </location>
</feature>
<dbReference type="EMBL" id="KQ241928">
    <property type="protein sequence ID" value="KNC82430.1"/>
    <property type="molecule type" value="Genomic_DNA"/>
</dbReference>
<feature type="compositionally biased region" description="Acidic residues" evidence="1">
    <location>
        <begin position="1613"/>
        <end position="1628"/>
    </location>
</feature>
<accession>A0A0L0G034</accession>
<keyword evidence="3" id="KW-1185">Reference proteome</keyword>
<evidence type="ECO:0000256" key="1">
    <source>
        <dbReference type="SAM" id="MobiDB-lite"/>
    </source>
</evidence>
<feature type="compositionally biased region" description="Low complexity" evidence="1">
    <location>
        <begin position="922"/>
        <end position="933"/>
    </location>
</feature>
<feature type="region of interest" description="Disordered" evidence="1">
    <location>
        <begin position="1248"/>
        <end position="1271"/>
    </location>
</feature>
<feature type="region of interest" description="Disordered" evidence="1">
    <location>
        <begin position="1056"/>
        <end position="1079"/>
    </location>
</feature>
<organism evidence="2 3">
    <name type="scientific">Sphaeroforma arctica JP610</name>
    <dbReference type="NCBI Taxonomy" id="667725"/>
    <lineage>
        <taxon>Eukaryota</taxon>
        <taxon>Ichthyosporea</taxon>
        <taxon>Ichthyophonida</taxon>
        <taxon>Sphaeroforma</taxon>
    </lineage>
</organism>
<dbReference type="RefSeq" id="XP_014156332.1">
    <property type="nucleotide sequence ID" value="XM_014300857.1"/>
</dbReference>
<name>A0A0L0G034_9EUKA</name>
<dbReference type="Proteomes" id="UP000054560">
    <property type="component" value="Unassembled WGS sequence"/>
</dbReference>
<evidence type="ECO:0000313" key="3">
    <source>
        <dbReference type="Proteomes" id="UP000054560"/>
    </source>
</evidence>
<feature type="compositionally biased region" description="Basic and acidic residues" evidence="1">
    <location>
        <begin position="1562"/>
        <end position="1578"/>
    </location>
</feature>
<feature type="region of interest" description="Disordered" evidence="1">
    <location>
        <begin position="874"/>
        <end position="959"/>
    </location>
</feature>
<feature type="region of interest" description="Disordered" evidence="1">
    <location>
        <begin position="1298"/>
        <end position="1339"/>
    </location>
</feature>
<reference evidence="2 3" key="1">
    <citation type="submission" date="2011-02" db="EMBL/GenBank/DDBJ databases">
        <title>The Genome Sequence of Sphaeroforma arctica JP610.</title>
        <authorList>
            <consortium name="The Broad Institute Genome Sequencing Platform"/>
            <person name="Russ C."/>
            <person name="Cuomo C."/>
            <person name="Young S.K."/>
            <person name="Zeng Q."/>
            <person name="Gargeya S."/>
            <person name="Alvarado L."/>
            <person name="Berlin A."/>
            <person name="Chapman S.B."/>
            <person name="Chen Z."/>
            <person name="Freedman E."/>
            <person name="Gellesch M."/>
            <person name="Goldberg J."/>
            <person name="Griggs A."/>
            <person name="Gujja S."/>
            <person name="Heilman E."/>
            <person name="Heiman D."/>
            <person name="Howarth C."/>
            <person name="Mehta T."/>
            <person name="Neiman D."/>
            <person name="Pearson M."/>
            <person name="Roberts A."/>
            <person name="Saif S."/>
            <person name="Shea T."/>
            <person name="Shenoy N."/>
            <person name="Sisk P."/>
            <person name="Stolte C."/>
            <person name="Sykes S."/>
            <person name="White J."/>
            <person name="Yandava C."/>
            <person name="Burger G."/>
            <person name="Gray M.W."/>
            <person name="Holland P.W.H."/>
            <person name="King N."/>
            <person name="Lang F.B.F."/>
            <person name="Roger A.J."/>
            <person name="Ruiz-Trillo I."/>
            <person name="Haas B."/>
            <person name="Nusbaum C."/>
            <person name="Birren B."/>
        </authorList>
    </citation>
    <scope>NUCLEOTIDE SEQUENCE [LARGE SCALE GENOMIC DNA]</scope>
    <source>
        <strain evidence="2 3">JP610</strain>
    </source>
</reference>
<sequence length="1713" mass="185791">MAGEDGGVVNAVTLGRDNVQASSDLTKELGVNGIEQGTCRADDVAKTCSSKEPIVGNHVHNPFAAHTQVAGSHDNDVVNTSNGLSSRAGVLRGDNVFAPDPKQPGHVRTLTDTFARHVLTCDESYPIEVVSRVRQEEHARAIDTHNPTVASDAWLLMEMNEWGFGDDTIANANGIDVVERMEGANAEQYNPHMQVDEHNVHTQVYDHGTYTKVDELSTHMQGDDNNTHTQVDDHVTHTRVDDHNTHVQLDVLSTHTQVDELGTHAQMDDHNTSTKFTDQEDGTIVYEQESDTTLEQPNLDTGTHTITEPQHQLPLVEHGPISAVHIAPTPTPCDSVGLPHTHTQPHRTPMQEVRLSTADTPQAVANAVALSPLDGETYAQEPLSAQSAVTSTVVGTTSPVLETETARQEPLSAQSAVTSTVVGTTSLVLRIVTATQEPLGAQSAVTSTVVGTTSPVLRTETATQEPLSAQSAVTSTVAGTTNPVLRTETATQGAEGVDGDVVSTGATVAVQQTRARVQNGMDVDAANVTVHATHPRLAGTLQAGREPQNEIRGEVLEGIQDTPLVSEKAERFVHGARIDTQVSSLVETTKDVPMTKHGMDAGVTNAAAQPNLSHMAGTLQASGESPNEIHREVLECAQDDPALSEKVPRETQAPPIDMQPSGVLNITNHIPVPDHGMSSPATAGGVQMGAADDGSNGRCTLAVEGVGNGVTPITSALDKPTSNTLTPNNLAPNNAAANNLAPNNLAPNKEEQGMAPQVAQNVIQQHIQLQQRATQLQLEHMPHARAQQMKTHTRAQHMTTHTRSQHMNTHTRAQRMNTHPQPHIMNTHIQTQKTNTHAHAQNKHRLPGRVLKPGPYAVEHQLPEGIVVSYHSSHHVPTPAHHVDPLTTSSHPSEKHVRGGAGESCDTEHRAAMEKQLTGEPTSTSVEVASSVAKPEIETEKPPLPHPQPHPQSQSHPHQQIVPDRIYTHPTEQDAHQAATTPSENYHAPNKLSVDEHAPNKLPMENHAPNKLPVDYSVPNKPLVDYHAPNRPSVEEYAANSPTVGSNTPDTPALVTTSENSHGHTELWKGGATSPVQMDTEPRIGYRSTEPVKVNLEGNPYSGTDAQPGRDIANARDVANGRRIISGMPLPNMGPNMGPGGGKMRWRVFKGQPQHILKMHNPAQQYRTQETQSHTGPYTHRGESEVYKLVRQKSGKLEMQRQVMGVAQDSEATGHATQSMAPAMQAPPMDMPAEHRGVSAVETQATALPTHTESRDRSQAAEIPPPTHAGAYAHSYRHSTAHLETRPHTHAQPLEEMEMQKRSRFESHTQAPVVTKHSGSQPPAEKQTRAVAPADRDAHAQAYTDARAQAYTNAHFEVRTQAQAHSEAYQLSLRLQAELQRQIEAQSMYTQDHTRRNEGAGTSSQLHADRLRNARDPRPSGYTQHADVNGRYRYGHIPTAAADNHARAGVTGQRGMFSQTRNKPQKRKAVAITAHTLTKTIDRVNEQLVLQAMQEISRKHVRAAVFEEVAMLNRSIAGTDPDTAVRAEAQTEGLSSINRAPSFAATASKSHVASRPIKRIKMSTDHDMSSEPTTRKTLPEVLTNPKPKLKRKPKKKQSNAKPKTAPNKPTSEADIELETETEPEPESEPDTRAAYRPLPLASAAALQKLVPLLEAELMVTVGPDGPMYDLPIALPVAMEYLNDTAIMDVDDEDLAIMRELVLSYSVAYFDMLE</sequence>
<feature type="compositionally biased region" description="Basic residues" evidence="1">
    <location>
        <begin position="1587"/>
        <end position="1598"/>
    </location>
</feature>
<feature type="region of interest" description="Disordered" evidence="1">
    <location>
        <begin position="642"/>
        <end position="661"/>
    </location>
</feature>
<protein>
    <submittedName>
        <fullName evidence="2">Uncharacterized protein</fullName>
    </submittedName>
</protein>
<feature type="region of interest" description="Disordered" evidence="1">
    <location>
        <begin position="971"/>
        <end position="994"/>
    </location>
</feature>
<feature type="compositionally biased region" description="Basic and acidic residues" evidence="1">
    <location>
        <begin position="1298"/>
        <end position="1307"/>
    </location>
</feature>